<dbReference type="GO" id="GO:0000428">
    <property type="term" value="C:DNA-directed RNA polymerase complex"/>
    <property type="evidence" value="ECO:0007669"/>
    <property type="project" value="UniProtKB-KW"/>
</dbReference>
<dbReference type="AlphaFoldDB" id="A0A0K6FLZ7"/>
<feature type="region of interest" description="Disordered" evidence="6">
    <location>
        <begin position="49"/>
        <end position="69"/>
    </location>
</feature>
<evidence type="ECO:0000256" key="2">
    <source>
        <dbReference type="ARBA" id="ARBA00009430"/>
    </source>
</evidence>
<protein>
    <submittedName>
        <fullName evidence="7">DNA-directed RNA polymerase I subunit A49</fullName>
    </submittedName>
</protein>
<dbReference type="Proteomes" id="UP000044841">
    <property type="component" value="Unassembled WGS sequence"/>
</dbReference>
<dbReference type="GO" id="GO:0003677">
    <property type="term" value="F:DNA binding"/>
    <property type="evidence" value="ECO:0007669"/>
    <property type="project" value="InterPro"/>
</dbReference>
<evidence type="ECO:0000313" key="8">
    <source>
        <dbReference type="Proteomes" id="UP000044841"/>
    </source>
</evidence>
<dbReference type="EMBL" id="CYGV01000080">
    <property type="protein sequence ID" value="CUA67285.1"/>
    <property type="molecule type" value="Genomic_DNA"/>
</dbReference>
<dbReference type="SMR" id="A0A0K6FLZ7"/>
<comment type="subcellular location">
    <subcellularLocation>
        <location evidence="1">Nucleus</location>
        <location evidence="1">Nucleolus</location>
    </subcellularLocation>
</comment>
<dbReference type="PANTHER" id="PTHR14440">
    <property type="entry name" value="DNA-DIRECTED RNA POLYMERASE I SUBUNIT RPA49"/>
    <property type="match status" value="1"/>
</dbReference>
<evidence type="ECO:0000256" key="3">
    <source>
        <dbReference type="ARBA" id="ARBA00022478"/>
    </source>
</evidence>
<sequence length="425" mass="46227">MSTSLKRKRGANNDEGAASASTKVHVLSASSTLVGPVLAHFPSLAPPPETPAHVYRSKHSPQDAPPENTSTILVSETPKIEYISTNQDYAAAGHGYTCQYMMAIHNREDNTITFRPVPLYDLTRTVKALKNYEPQAVSQAQRMQARNALGEAFGTKKAKAAIKAAERNRVDVGAMKDVQDFVVDSVRGGTSALPTKDVVTEMSLSNRLIPAPDLSATTPSDAYPLANLIPHAEFASISIQPFLTATTPEERRALLPHRHSTWINGRLRALFTNAESISKSKLKCLIYVSTLFAFRQIAGYTLSKAGGDPRAALRERLDSSIVSDLIFDGLIERFTETARGGRPTVTSQAETKLFTYLLALCLRLDGFSTVILPLATDLKIAPTKLTTYFKSLGCKVQGTGDDRRAVLAVPLEFPKPKSQTKRGGK</sequence>
<comment type="similarity">
    <text evidence="2">Belongs to the eukaryotic RPA49/POLR1E RNA polymerase subunit family.</text>
</comment>
<proteinExistence type="inferred from homology"/>
<organism evidence="7 8">
    <name type="scientific">Rhizoctonia solani</name>
    <dbReference type="NCBI Taxonomy" id="456999"/>
    <lineage>
        <taxon>Eukaryota</taxon>
        <taxon>Fungi</taxon>
        <taxon>Dikarya</taxon>
        <taxon>Basidiomycota</taxon>
        <taxon>Agaricomycotina</taxon>
        <taxon>Agaricomycetes</taxon>
        <taxon>Cantharellales</taxon>
        <taxon>Ceratobasidiaceae</taxon>
        <taxon>Rhizoctonia</taxon>
    </lineage>
</organism>
<accession>A0A0K6FLZ7</accession>
<evidence type="ECO:0000256" key="4">
    <source>
        <dbReference type="ARBA" id="ARBA00023163"/>
    </source>
</evidence>
<feature type="compositionally biased region" description="Basic residues" evidence="6">
    <location>
        <begin position="1"/>
        <end position="10"/>
    </location>
</feature>
<dbReference type="InterPro" id="IPR009668">
    <property type="entry name" value="RNA_pol-assoc_fac_A49-like"/>
</dbReference>
<dbReference type="GO" id="GO:0005730">
    <property type="term" value="C:nucleolus"/>
    <property type="evidence" value="ECO:0007669"/>
    <property type="project" value="UniProtKB-SubCell"/>
</dbReference>
<dbReference type="Pfam" id="PF06870">
    <property type="entry name" value="RNA_pol_I_A49"/>
    <property type="match status" value="1"/>
</dbReference>
<evidence type="ECO:0000256" key="6">
    <source>
        <dbReference type="SAM" id="MobiDB-lite"/>
    </source>
</evidence>
<evidence type="ECO:0000313" key="7">
    <source>
        <dbReference type="EMBL" id="CUA67285.1"/>
    </source>
</evidence>
<keyword evidence="4" id="KW-0804">Transcription</keyword>
<dbReference type="GO" id="GO:0006351">
    <property type="term" value="P:DNA-templated transcription"/>
    <property type="evidence" value="ECO:0007669"/>
    <property type="project" value="InterPro"/>
</dbReference>
<feature type="region of interest" description="Disordered" evidence="6">
    <location>
        <begin position="1"/>
        <end position="23"/>
    </location>
</feature>
<keyword evidence="8" id="KW-1185">Reference proteome</keyword>
<name>A0A0K6FLZ7_9AGAM</name>
<evidence type="ECO:0000256" key="5">
    <source>
        <dbReference type="ARBA" id="ARBA00023242"/>
    </source>
</evidence>
<keyword evidence="3 7" id="KW-0240">DNA-directed RNA polymerase</keyword>
<reference evidence="7 8" key="1">
    <citation type="submission" date="2015-07" db="EMBL/GenBank/DDBJ databases">
        <authorList>
            <person name="Noorani M."/>
        </authorList>
    </citation>
    <scope>NUCLEOTIDE SEQUENCE [LARGE SCALE GENOMIC DNA]</scope>
    <source>
        <strain evidence="7">BBA 69670</strain>
    </source>
</reference>
<gene>
    <name evidence="7" type="ORF">RSOLAG22IIIB_07326</name>
</gene>
<keyword evidence="5" id="KW-0539">Nucleus</keyword>
<evidence type="ECO:0000256" key="1">
    <source>
        <dbReference type="ARBA" id="ARBA00004604"/>
    </source>
</evidence>